<evidence type="ECO:0000313" key="3">
    <source>
        <dbReference type="EMBL" id="QJA82443.1"/>
    </source>
</evidence>
<feature type="region of interest" description="Disordered" evidence="1">
    <location>
        <begin position="18"/>
        <end position="45"/>
    </location>
</feature>
<dbReference type="AlphaFoldDB" id="A0A6M3KK80"/>
<protein>
    <submittedName>
        <fullName evidence="3">Uncharacterized protein</fullName>
    </submittedName>
</protein>
<proteinExistence type="predicted"/>
<evidence type="ECO:0000256" key="1">
    <source>
        <dbReference type="SAM" id="MobiDB-lite"/>
    </source>
</evidence>
<sequence>MIPRRKAASYPDDAVPIFTRKSVKGPKGSDPLRPDKQRIVSAAPTPEQEQAYWDCWRKRMEECFGPGAGRFRVYIRTIPRPEKGG</sequence>
<organism evidence="3">
    <name type="scientific">viral metagenome</name>
    <dbReference type="NCBI Taxonomy" id="1070528"/>
    <lineage>
        <taxon>unclassified sequences</taxon>
        <taxon>metagenomes</taxon>
        <taxon>organismal metagenomes</taxon>
    </lineage>
</organism>
<reference evidence="3" key="1">
    <citation type="submission" date="2020-03" db="EMBL/GenBank/DDBJ databases">
        <title>The deep terrestrial virosphere.</title>
        <authorList>
            <person name="Holmfeldt K."/>
            <person name="Nilsson E."/>
            <person name="Simone D."/>
            <person name="Lopez-Fernandez M."/>
            <person name="Wu X."/>
            <person name="de Brujin I."/>
            <person name="Lundin D."/>
            <person name="Andersson A."/>
            <person name="Bertilsson S."/>
            <person name="Dopson M."/>
        </authorList>
    </citation>
    <scope>NUCLEOTIDE SEQUENCE</scope>
    <source>
        <strain evidence="3">MM415A00408</strain>
        <strain evidence="2">MM415B00786</strain>
    </source>
</reference>
<accession>A0A6M3KK80</accession>
<dbReference type="EMBL" id="MT142487">
    <property type="protein sequence ID" value="QJA82443.1"/>
    <property type="molecule type" value="Genomic_DNA"/>
</dbReference>
<gene>
    <name evidence="3" type="ORF">MM415A00408_0036</name>
    <name evidence="2" type="ORF">MM415B00786_0036</name>
</gene>
<dbReference type="EMBL" id="MT141470">
    <property type="protein sequence ID" value="QJA62422.1"/>
    <property type="molecule type" value="Genomic_DNA"/>
</dbReference>
<name>A0A6M3KK80_9ZZZZ</name>
<evidence type="ECO:0000313" key="2">
    <source>
        <dbReference type="EMBL" id="QJA62422.1"/>
    </source>
</evidence>